<organism evidence="12 13">
    <name type="scientific">Candidatus Muproteobacteria bacterium RBG_16_65_34</name>
    <dbReference type="NCBI Taxonomy" id="1817760"/>
    <lineage>
        <taxon>Bacteria</taxon>
        <taxon>Pseudomonadati</taxon>
        <taxon>Pseudomonadota</taxon>
        <taxon>Candidatus Muproteobacteria</taxon>
    </lineage>
</organism>
<dbReference type="PIRSF" id="PIRSF005091">
    <property type="entry name" value="Mmb_sulf_HI1246"/>
    <property type="match status" value="1"/>
</dbReference>
<keyword evidence="3 10" id="KW-0812">Transmembrane</keyword>
<sequence>MFKRLPALARFLLVLTAINLAVFVAFRLAFWTVFRSTLADAPARDVLTALVLGFRFDLRLALIIGLPLALLGWIRPLHPAGSAAARRAWIGYFAAVQFVLLLLYFVDFGHYGYLRLRLNASVLDHLFPVAVAARMAWETYPVVWGLLGLTALTLGYAWLARRATRRVLAPAPASLAKWPRRAAVAMLAALYFFGMYGKWSLYPLRWSEAYFSANDAVAALALNPVLFLEDTFDNRSRPYDANKVREHYPYVASLLGLKTDARDPQNLSFARYIVPERKPAAPFNLVVIHLESFAAFKAGVFGNRLNPTPYFDAVAKKGILFTNFFVPEVPTARSVFTMLTGIPDVNPQSAASRNPLIVNQHTLVNALEGYEKFYFLGSSANWGNIRGLLAHNIPGLRMYEEGDYDAPQEDAWGISDVALFEKAHEVFKDRKQPFFAFIQTAGNHRPYTIPKDQRGFELAHADDKTLLDNGFDNLAAYNGMRFLDYALGYFFAQARQSPYFRSTVFVMYGDHGNPNPAPRTTPWETLMLTGHHVPLVIYAPGLIKQGRRIDFTASLPDSLPTYLSLIGKPYLNTALGRDLLALGPDDPHFSLLRQEGVLTDEFFLRLDPRGQPRLYRYRSQAPTQDVHERYPDKVAELRRLYEALLETSKYLMYHNPPRPHAPAEPPVRHANRVAAAE</sequence>
<evidence type="ECO:0000313" key="12">
    <source>
        <dbReference type="EMBL" id="OGI46547.1"/>
    </source>
</evidence>
<feature type="transmembrane region" description="Helical" evidence="10">
    <location>
        <begin position="12"/>
        <end position="34"/>
    </location>
</feature>
<dbReference type="InterPro" id="IPR000917">
    <property type="entry name" value="Sulfatase_N"/>
</dbReference>
<dbReference type="Proteomes" id="UP000178885">
    <property type="component" value="Unassembled WGS sequence"/>
</dbReference>
<evidence type="ECO:0000256" key="1">
    <source>
        <dbReference type="ARBA" id="ARBA00004651"/>
    </source>
</evidence>
<dbReference type="PANTHER" id="PTHR47371">
    <property type="entry name" value="LIPOTEICHOIC ACID SYNTHASE"/>
    <property type="match status" value="1"/>
</dbReference>
<dbReference type="GO" id="GO:0005886">
    <property type="term" value="C:plasma membrane"/>
    <property type="evidence" value="ECO:0007669"/>
    <property type="project" value="UniProtKB-SubCell"/>
</dbReference>
<feature type="active site" evidence="6">
    <location>
        <position position="331"/>
    </location>
</feature>
<keyword evidence="5 10" id="KW-0472">Membrane</keyword>
<feature type="binding site" evidence="8">
    <location>
        <position position="291"/>
    </location>
    <ligand>
        <name>Mn(2+)</name>
        <dbReference type="ChEBI" id="CHEBI:29035"/>
    </ligand>
</feature>
<dbReference type="InterPro" id="IPR050448">
    <property type="entry name" value="OpgB/LTA_synthase_biosynth"/>
</dbReference>
<feature type="binding site" evidence="8">
    <location>
        <position position="511"/>
    </location>
    <ligand>
        <name>Mn(2+)</name>
        <dbReference type="ChEBI" id="CHEBI:29035"/>
    </ligand>
</feature>
<dbReference type="AlphaFoldDB" id="A0A1F6TN35"/>
<evidence type="ECO:0000313" key="13">
    <source>
        <dbReference type="Proteomes" id="UP000178885"/>
    </source>
</evidence>
<evidence type="ECO:0000256" key="5">
    <source>
        <dbReference type="ARBA" id="ARBA00023136"/>
    </source>
</evidence>
<comment type="caution">
    <text evidence="12">The sequence shown here is derived from an EMBL/GenBank/DDBJ whole genome shotgun (WGS) entry which is preliminary data.</text>
</comment>
<dbReference type="EMBL" id="MFSU01000079">
    <property type="protein sequence ID" value="OGI46547.1"/>
    <property type="molecule type" value="Genomic_DNA"/>
</dbReference>
<protein>
    <recommendedName>
        <fullName evidence="11">Sulfatase N-terminal domain-containing protein</fullName>
    </recommendedName>
</protein>
<keyword evidence="7" id="KW-0464">Manganese</keyword>
<gene>
    <name evidence="12" type="ORF">A2151_03945</name>
</gene>
<feature type="transmembrane region" description="Helical" evidence="10">
    <location>
        <begin position="89"/>
        <end position="106"/>
    </location>
</feature>
<accession>A0A1F6TN35</accession>
<dbReference type="CDD" id="cd16015">
    <property type="entry name" value="LTA_synthase"/>
    <property type="match status" value="1"/>
</dbReference>
<feature type="binding site" evidence="8">
    <location>
        <position position="331"/>
    </location>
    <ligand>
        <name>Mn(2+)</name>
        <dbReference type="ChEBI" id="CHEBI:29035"/>
    </ligand>
</feature>
<dbReference type="InterPro" id="IPR012160">
    <property type="entry name" value="LtaS-like"/>
</dbReference>
<dbReference type="GO" id="GO:0046872">
    <property type="term" value="F:metal ion binding"/>
    <property type="evidence" value="ECO:0007669"/>
    <property type="project" value="UniProtKB-KW"/>
</dbReference>
<dbReference type="Gene3D" id="3.40.720.10">
    <property type="entry name" value="Alkaline Phosphatase, subunit A"/>
    <property type="match status" value="1"/>
</dbReference>
<evidence type="ECO:0000256" key="7">
    <source>
        <dbReference type="PIRSR" id="PIRSR005091-2"/>
    </source>
</evidence>
<dbReference type="STRING" id="1817760.A2151_03945"/>
<evidence type="ECO:0000259" key="11">
    <source>
        <dbReference type="Pfam" id="PF00884"/>
    </source>
</evidence>
<evidence type="ECO:0000256" key="6">
    <source>
        <dbReference type="PIRSR" id="PIRSR005091-1"/>
    </source>
</evidence>
<dbReference type="InterPro" id="IPR017850">
    <property type="entry name" value="Alkaline_phosphatase_core_sf"/>
</dbReference>
<evidence type="ECO:0000256" key="10">
    <source>
        <dbReference type="SAM" id="Phobius"/>
    </source>
</evidence>
<comment type="subcellular location">
    <subcellularLocation>
        <location evidence="1">Cell membrane</location>
        <topology evidence="1">Multi-pass membrane protein</topology>
    </subcellularLocation>
</comment>
<proteinExistence type="predicted"/>
<reference evidence="12 13" key="1">
    <citation type="journal article" date="2016" name="Nat. Commun.">
        <title>Thousands of microbial genomes shed light on interconnected biogeochemical processes in an aquifer system.</title>
        <authorList>
            <person name="Anantharaman K."/>
            <person name="Brown C.T."/>
            <person name="Hug L.A."/>
            <person name="Sharon I."/>
            <person name="Castelle C.J."/>
            <person name="Probst A.J."/>
            <person name="Thomas B.C."/>
            <person name="Singh A."/>
            <person name="Wilkins M.J."/>
            <person name="Karaoz U."/>
            <person name="Brodie E.L."/>
            <person name="Williams K.H."/>
            <person name="Hubbard S.S."/>
            <person name="Banfield J.F."/>
        </authorList>
    </citation>
    <scope>NUCLEOTIDE SEQUENCE [LARGE SCALE GENOMIC DNA]</scope>
</reference>
<evidence type="ECO:0000256" key="2">
    <source>
        <dbReference type="ARBA" id="ARBA00022475"/>
    </source>
</evidence>
<dbReference type="PANTHER" id="PTHR47371:SF3">
    <property type="entry name" value="PHOSPHOGLYCEROL TRANSFERASE I"/>
    <property type="match status" value="1"/>
</dbReference>
<evidence type="ECO:0000256" key="8">
    <source>
        <dbReference type="PIRSR" id="PIRSR005091-3"/>
    </source>
</evidence>
<feature type="transmembrane region" description="Helical" evidence="10">
    <location>
        <begin position="181"/>
        <end position="197"/>
    </location>
</feature>
<evidence type="ECO:0000256" key="4">
    <source>
        <dbReference type="ARBA" id="ARBA00022989"/>
    </source>
</evidence>
<feature type="binding site" evidence="8">
    <location>
        <position position="510"/>
    </location>
    <ligand>
        <name>Mn(2+)</name>
        <dbReference type="ChEBI" id="CHEBI:29035"/>
    </ligand>
</feature>
<feature type="domain" description="Sulfatase N-terminal" evidence="11">
    <location>
        <begin position="284"/>
        <end position="567"/>
    </location>
</feature>
<evidence type="ECO:0000256" key="9">
    <source>
        <dbReference type="SAM" id="MobiDB-lite"/>
    </source>
</evidence>
<feature type="binding site" evidence="7">
    <location>
        <position position="444"/>
    </location>
    <ligand>
        <name>substrate</name>
    </ligand>
</feature>
<feature type="transmembrane region" description="Helical" evidence="10">
    <location>
        <begin position="46"/>
        <end position="69"/>
    </location>
</feature>
<keyword evidence="4 10" id="KW-1133">Transmembrane helix</keyword>
<name>A0A1F6TN35_9PROT</name>
<feature type="region of interest" description="Disordered" evidence="9">
    <location>
        <begin position="655"/>
        <end position="677"/>
    </location>
</feature>
<keyword evidence="2" id="KW-1003">Cell membrane</keyword>
<dbReference type="SUPFAM" id="SSF53649">
    <property type="entry name" value="Alkaline phosphatase-like"/>
    <property type="match status" value="1"/>
</dbReference>
<evidence type="ECO:0000256" key="3">
    <source>
        <dbReference type="ARBA" id="ARBA00022692"/>
    </source>
</evidence>
<dbReference type="Pfam" id="PF00884">
    <property type="entry name" value="Sulfatase"/>
    <property type="match status" value="1"/>
</dbReference>
<feature type="transmembrane region" description="Helical" evidence="10">
    <location>
        <begin position="143"/>
        <end position="160"/>
    </location>
</feature>
<keyword evidence="7" id="KW-0479">Metal-binding</keyword>
<feature type="compositionally biased region" description="Pro residues" evidence="9">
    <location>
        <begin position="656"/>
        <end position="665"/>
    </location>
</feature>